<dbReference type="EMBL" id="LGRX02017720">
    <property type="protein sequence ID" value="KAK3260438.1"/>
    <property type="molecule type" value="Genomic_DNA"/>
</dbReference>
<accession>A0AAE0FIQ0</accession>
<dbReference type="Proteomes" id="UP001190700">
    <property type="component" value="Unassembled WGS sequence"/>
</dbReference>
<dbReference type="AlphaFoldDB" id="A0AAE0FIQ0"/>
<proteinExistence type="predicted"/>
<gene>
    <name evidence="1" type="ORF">CYMTET_30614</name>
</gene>
<evidence type="ECO:0000313" key="1">
    <source>
        <dbReference type="EMBL" id="KAK3260438.1"/>
    </source>
</evidence>
<keyword evidence="2" id="KW-1185">Reference proteome</keyword>
<comment type="caution">
    <text evidence="1">The sequence shown here is derived from an EMBL/GenBank/DDBJ whole genome shotgun (WGS) entry which is preliminary data.</text>
</comment>
<reference evidence="1 2" key="1">
    <citation type="journal article" date="2015" name="Genome Biol. Evol.">
        <title>Comparative Genomics of a Bacterivorous Green Alga Reveals Evolutionary Causalities and Consequences of Phago-Mixotrophic Mode of Nutrition.</title>
        <authorList>
            <person name="Burns J.A."/>
            <person name="Paasch A."/>
            <person name="Narechania A."/>
            <person name="Kim E."/>
        </authorList>
    </citation>
    <scope>NUCLEOTIDE SEQUENCE [LARGE SCALE GENOMIC DNA]</scope>
    <source>
        <strain evidence="1 2">PLY_AMNH</strain>
    </source>
</reference>
<sequence>MLRLLPDHKRGPNTDTPFEHALRACDLDVAVDRHGLPWDTCCSMSGDKSGARLYRCGITVDAVIGLRVPTERLQLTPENVAGTGFSVEEWAKAHGTRVHPHVMCDCAVQTLCAATGWPRANYDALFGDSRLRPRSRILVV</sequence>
<evidence type="ECO:0000313" key="2">
    <source>
        <dbReference type="Proteomes" id="UP001190700"/>
    </source>
</evidence>
<organism evidence="1 2">
    <name type="scientific">Cymbomonas tetramitiformis</name>
    <dbReference type="NCBI Taxonomy" id="36881"/>
    <lineage>
        <taxon>Eukaryota</taxon>
        <taxon>Viridiplantae</taxon>
        <taxon>Chlorophyta</taxon>
        <taxon>Pyramimonadophyceae</taxon>
        <taxon>Pyramimonadales</taxon>
        <taxon>Pyramimonadaceae</taxon>
        <taxon>Cymbomonas</taxon>
    </lineage>
</organism>
<name>A0AAE0FIQ0_9CHLO</name>
<protein>
    <submittedName>
        <fullName evidence="1">Uncharacterized protein</fullName>
    </submittedName>
</protein>